<keyword evidence="5 7" id="KW-0030">Aminoacyl-tRNA synthetase</keyword>
<dbReference type="InterPro" id="IPR001412">
    <property type="entry name" value="aa-tRNA-synth_I_CS"/>
</dbReference>
<dbReference type="InterPro" id="IPR014729">
    <property type="entry name" value="Rossmann-like_a/b/a_fold"/>
</dbReference>
<dbReference type="CDD" id="cd00165">
    <property type="entry name" value="S4"/>
    <property type="match status" value="1"/>
</dbReference>
<proteinExistence type="inferred from homology"/>
<dbReference type="HAMAP" id="MF_02006">
    <property type="entry name" value="Tyr_tRNA_synth_type1"/>
    <property type="match status" value="1"/>
</dbReference>
<evidence type="ECO:0000313" key="9">
    <source>
        <dbReference type="EMBL" id="MBS9477890.1"/>
    </source>
</evidence>
<evidence type="ECO:0000256" key="1">
    <source>
        <dbReference type="ARBA" id="ARBA00022598"/>
    </source>
</evidence>
<evidence type="ECO:0000313" key="10">
    <source>
        <dbReference type="Proteomes" id="UP001166585"/>
    </source>
</evidence>
<dbReference type="EMBL" id="JAHCQH010000017">
    <property type="protein sequence ID" value="MBS9477890.1"/>
    <property type="molecule type" value="Genomic_DNA"/>
</dbReference>
<dbReference type="PROSITE" id="PS00178">
    <property type="entry name" value="AA_TRNA_LIGASE_I"/>
    <property type="match status" value="1"/>
</dbReference>
<comment type="similarity">
    <text evidence="7">Belongs to the class-I aminoacyl-tRNA synthetase family. TyrS type 1 subfamily.</text>
</comment>
<dbReference type="InterPro" id="IPR036986">
    <property type="entry name" value="S4_RNA-bd_sf"/>
</dbReference>
<dbReference type="RefSeq" id="WP_213755734.1">
    <property type="nucleotide sequence ID" value="NZ_JAHCQH010000017.1"/>
</dbReference>
<keyword evidence="1 7" id="KW-0436">Ligase</keyword>
<keyword evidence="2 7" id="KW-0547">Nucleotide-binding</keyword>
<dbReference type="Gene3D" id="3.10.290.10">
    <property type="entry name" value="RNA-binding S4 domain"/>
    <property type="match status" value="1"/>
</dbReference>
<sequence>MTKFRSDFLRTLDERGFIHQISDEAGLDALFATETVTAYIGFDPTAPSLHAGGLIQIMMLHWMQATGHRPVSLMGGGTGMVGDPSFKDDARQLMTVDTIESNIASIKRVFANYLSYGAGPRDALMINNADWLRDLNYLEFLRDVGRHFSVNRMLSFDSVKTRLDREQSLSFLEFNYMILQAYDFVELNKRYGVRLQMGGSDQWGNIVNGIDLGHRMGTPQLYALTSPLLTTSSGAKMGKSLSGAVWLNADMLGPYEFWQYWRNTEDADVSRFLKLYTTLPMDEIARLSTLAGSEINEVKKILATEVTAILHGRAAADAAAETARKTFEEGAISGDLPTVEVSMGELEAGIGVLAAFSEKTGLVASNGEARRQIRGGGLKVNDVTVTDDKAILTPRDLTPEGVIKLSFGKKKHVLLKPV</sequence>
<dbReference type="PROSITE" id="PS50889">
    <property type="entry name" value="S4"/>
    <property type="match status" value="1"/>
</dbReference>
<dbReference type="GO" id="GO:0004831">
    <property type="term" value="F:tyrosine-tRNA ligase activity"/>
    <property type="evidence" value="ECO:0007669"/>
    <property type="project" value="UniProtKB-EC"/>
</dbReference>
<keyword evidence="7" id="KW-0963">Cytoplasm</keyword>
<dbReference type="PRINTS" id="PR01040">
    <property type="entry name" value="TRNASYNTHTYR"/>
</dbReference>
<comment type="catalytic activity">
    <reaction evidence="6 7">
        <text>tRNA(Tyr) + L-tyrosine + ATP = L-tyrosyl-tRNA(Tyr) + AMP + diphosphate + H(+)</text>
        <dbReference type="Rhea" id="RHEA:10220"/>
        <dbReference type="Rhea" id="RHEA-COMP:9706"/>
        <dbReference type="Rhea" id="RHEA-COMP:9707"/>
        <dbReference type="ChEBI" id="CHEBI:15378"/>
        <dbReference type="ChEBI" id="CHEBI:30616"/>
        <dbReference type="ChEBI" id="CHEBI:33019"/>
        <dbReference type="ChEBI" id="CHEBI:58315"/>
        <dbReference type="ChEBI" id="CHEBI:78442"/>
        <dbReference type="ChEBI" id="CHEBI:78536"/>
        <dbReference type="ChEBI" id="CHEBI:456215"/>
        <dbReference type="EC" id="6.1.1.1"/>
    </reaction>
</comment>
<organism evidence="9 10">
    <name type="scientific">Ancylobacter radicis</name>
    <dbReference type="NCBI Taxonomy" id="2836179"/>
    <lineage>
        <taxon>Bacteria</taxon>
        <taxon>Pseudomonadati</taxon>
        <taxon>Pseudomonadota</taxon>
        <taxon>Alphaproteobacteria</taxon>
        <taxon>Hyphomicrobiales</taxon>
        <taxon>Xanthobacteraceae</taxon>
        <taxon>Ancylobacter</taxon>
    </lineage>
</organism>
<dbReference type="EC" id="6.1.1.1" evidence="7"/>
<comment type="subunit">
    <text evidence="7">Homodimer.</text>
</comment>
<dbReference type="Gene3D" id="1.10.240.10">
    <property type="entry name" value="Tyrosyl-Transfer RNA Synthetase"/>
    <property type="match status" value="1"/>
</dbReference>
<dbReference type="InterPro" id="IPR024107">
    <property type="entry name" value="Tyr-tRNA-ligase_bac_1"/>
</dbReference>
<keyword evidence="10" id="KW-1185">Reference proteome</keyword>
<dbReference type="Proteomes" id="UP001166585">
    <property type="component" value="Unassembled WGS sequence"/>
</dbReference>
<dbReference type="Pfam" id="PF00579">
    <property type="entry name" value="tRNA-synt_1b"/>
    <property type="match status" value="1"/>
</dbReference>
<evidence type="ECO:0000256" key="7">
    <source>
        <dbReference type="HAMAP-Rule" id="MF_02006"/>
    </source>
</evidence>
<dbReference type="NCBIfam" id="TIGR00234">
    <property type="entry name" value="tyrS"/>
    <property type="match status" value="1"/>
</dbReference>
<dbReference type="PANTHER" id="PTHR11766">
    <property type="entry name" value="TYROSYL-TRNA SYNTHETASE"/>
    <property type="match status" value="1"/>
</dbReference>
<feature type="short sequence motif" description="'KMSKS' region" evidence="7">
    <location>
        <begin position="236"/>
        <end position="240"/>
    </location>
</feature>
<dbReference type="InterPro" id="IPR002305">
    <property type="entry name" value="aa-tRNA-synth_Ic"/>
</dbReference>
<evidence type="ECO:0000256" key="6">
    <source>
        <dbReference type="ARBA" id="ARBA00048248"/>
    </source>
</evidence>
<feature type="short sequence motif" description="'HIGH' region" evidence="7">
    <location>
        <begin position="44"/>
        <end position="53"/>
    </location>
</feature>
<dbReference type="PANTHER" id="PTHR11766:SF0">
    <property type="entry name" value="TYROSINE--TRNA LIGASE, MITOCHONDRIAL"/>
    <property type="match status" value="1"/>
</dbReference>
<feature type="binding site" evidence="7">
    <location>
        <position position="180"/>
    </location>
    <ligand>
        <name>L-tyrosine</name>
        <dbReference type="ChEBI" id="CHEBI:58315"/>
    </ligand>
</feature>
<reference evidence="9" key="1">
    <citation type="submission" date="2021-05" db="EMBL/GenBank/DDBJ databases">
        <authorList>
            <person name="Sun Q."/>
            <person name="Inoue M."/>
        </authorList>
    </citation>
    <scope>NUCLEOTIDE SEQUENCE</scope>
    <source>
        <strain evidence="9">VKM B-3255</strain>
    </source>
</reference>
<feature type="binding site" evidence="7">
    <location>
        <position position="39"/>
    </location>
    <ligand>
        <name>L-tyrosine</name>
        <dbReference type="ChEBI" id="CHEBI:58315"/>
    </ligand>
</feature>
<gene>
    <name evidence="7" type="primary">tyrS</name>
    <name evidence="9" type="ORF">KIP89_12320</name>
</gene>
<evidence type="ECO:0000256" key="2">
    <source>
        <dbReference type="ARBA" id="ARBA00022741"/>
    </source>
</evidence>
<keyword evidence="3 7" id="KW-0067">ATP-binding</keyword>
<name>A0ABS5R9F1_9HYPH</name>
<evidence type="ECO:0000256" key="3">
    <source>
        <dbReference type="ARBA" id="ARBA00022840"/>
    </source>
</evidence>
<dbReference type="Gene3D" id="3.40.50.620">
    <property type="entry name" value="HUPs"/>
    <property type="match status" value="1"/>
</dbReference>
<evidence type="ECO:0000256" key="4">
    <source>
        <dbReference type="ARBA" id="ARBA00022917"/>
    </source>
</evidence>
<comment type="subcellular location">
    <subcellularLocation>
        <location evidence="7">Cytoplasm</location>
    </subcellularLocation>
</comment>
<keyword evidence="4 7" id="KW-0648">Protein biosynthesis</keyword>
<evidence type="ECO:0000256" key="8">
    <source>
        <dbReference type="PROSITE-ProRule" id="PRU00182"/>
    </source>
</evidence>
<dbReference type="InterPro" id="IPR002307">
    <property type="entry name" value="Tyr-tRNA-ligase"/>
</dbReference>
<feature type="binding site" evidence="7">
    <location>
        <position position="239"/>
    </location>
    <ligand>
        <name>ATP</name>
        <dbReference type="ChEBI" id="CHEBI:30616"/>
    </ligand>
</feature>
<dbReference type="InterPro" id="IPR024088">
    <property type="entry name" value="Tyr-tRNA-ligase_bac-type"/>
</dbReference>
<dbReference type="SUPFAM" id="SSF52374">
    <property type="entry name" value="Nucleotidylyl transferase"/>
    <property type="match status" value="1"/>
</dbReference>
<accession>A0ABS5R9F1</accession>
<protein>
    <recommendedName>
        <fullName evidence="7">Tyrosine--tRNA ligase</fullName>
        <ecNumber evidence="7">6.1.1.1</ecNumber>
    </recommendedName>
    <alternativeName>
        <fullName evidence="7">Tyrosyl-tRNA synthetase</fullName>
        <shortName evidence="7">TyrRS</shortName>
    </alternativeName>
</protein>
<evidence type="ECO:0000256" key="5">
    <source>
        <dbReference type="ARBA" id="ARBA00023146"/>
    </source>
</evidence>
<dbReference type="CDD" id="cd00805">
    <property type="entry name" value="TyrRS_core"/>
    <property type="match status" value="1"/>
</dbReference>
<feature type="binding site" evidence="7">
    <location>
        <position position="176"/>
    </location>
    <ligand>
        <name>L-tyrosine</name>
        <dbReference type="ChEBI" id="CHEBI:58315"/>
    </ligand>
</feature>
<dbReference type="SUPFAM" id="SSF55174">
    <property type="entry name" value="Alpha-L RNA-binding motif"/>
    <property type="match status" value="1"/>
</dbReference>
<comment type="caution">
    <text evidence="9">The sequence shown here is derived from an EMBL/GenBank/DDBJ whole genome shotgun (WGS) entry which is preliminary data.</text>
</comment>
<comment type="function">
    <text evidence="7">Catalyzes the attachment of tyrosine to tRNA(Tyr) in a two-step reaction: tyrosine is first activated by ATP to form Tyr-AMP and then transferred to the acceptor end of tRNA(Tyr).</text>
</comment>
<keyword evidence="8" id="KW-0694">RNA-binding</keyword>